<accession>A0A126HDN4</accession>
<evidence type="ECO:0000313" key="2">
    <source>
        <dbReference type="Proteomes" id="UP000242893"/>
    </source>
</evidence>
<evidence type="ECO:0000313" key="1">
    <source>
        <dbReference type="EMBL" id="ALM64727.1"/>
    </source>
</evidence>
<dbReference type="EMBL" id="KP793133">
    <property type="protein sequence ID" value="ALM64727.1"/>
    <property type="molecule type" value="Genomic_DNA"/>
</dbReference>
<organism evidence="1 2">
    <name type="scientific">Lactococcus phage 936 group phage PhiLj</name>
    <dbReference type="NCBI Taxonomy" id="1636583"/>
    <lineage>
        <taxon>Viruses</taxon>
        <taxon>Duplodnaviria</taxon>
        <taxon>Heunggongvirae</taxon>
        <taxon>Uroviricota</taxon>
        <taxon>Caudoviricetes</taxon>
        <taxon>Skunavirus</taxon>
        <taxon>Skunavirus Lj</taxon>
    </lineage>
</organism>
<protein>
    <submittedName>
        <fullName evidence="1">Uncharacterized protein</fullName>
    </submittedName>
</protein>
<dbReference type="Proteomes" id="UP000242893">
    <property type="component" value="Segment"/>
</dbReference>
<name>A0A126HDN4_9CAUD</name>
<proteinExistence type="predicted"/>
<keyword evidence="2" id="KW-1185">Reference proteome</keyword>
<reference evidence="1 2" key="1">
    <citation type="journal article" date="2016" name="Sci. Rep.">
        <title>Comparative genomics and functional analysis of the 936 group of lactococcal Siphoviridae phages.</title>
        <authorList>
            <person name="Murphy J."/>
            <person name="Bottacini F."/>
            <person name="Mahony J."/>
            <person name="Kelleher P."/>
            <person name="Neve H."/>
            <person name="Zomer A."/>
            <person name="Nauta A."/>
            <person name="van Sinderen D."/>
        </authorList>
    </citation>
    <scope>NUCLEOTIDE SEQUENCE [LARGE SCALE GENOMIC DNA]</scope>
</reference>
<sequence>MFKIISSEEYAKLTKDVDYWKALALKEEKRKKLYQNIYESQISKVFKLTTENRSLDRKLEDIEKGINNEHRCNQYCFKEHVLPAIQRDYDYRSVQFKNDWQKRHCFIQYWKQKLKNEYDFLESLYMIADTIIVSLKA</sequence>
<gene>
    <name evidence="1" type="ORF">PhiLj_42</name>
</gene>